<accession>A0AAV5GUN0</accession>
<keyword evidence="3" id="KW-1185">Reference proteome</keyword>
<evidence type="ECO:0008006" key="4">
    <source>
        <dbReference type="Google" id="ProtNLM"/>
    </source>
</evidence>
<dbReference type="PANTHER" id="PTHR21354">
    <property type="entry name" value="ZINC FINGER PROTEIN 511"/>
    <property type="match status" value="1"/>
</dbReference>
<feature type="compositionally biased region" description="Basic and acidic residues" evidence="1">
    <location>
        <begin position="185"/>
        <end position="202"/>
    </location>
</feature>
<reference evidence="2 3" key="1">
    <citation type="submission" date="2021-12" db="EMBL/GenBank/DDBJ databases">
        <title>High titer production of polyol ester of fatty acids by Rhodotorula paludigena BS15 towards product separation-free biomass refinery.</title>
        <authorList>
            <person name="Mano J."/>
            <person name="Ono H."/>
            <person name="Tanaka T."/>
            <person name="Naito K."/>
            <person name="Sushida H."/>
            <person name="Ike M."/>
            <person name="Tokuyasu K."/>
            <person name="Kitaoka M."/>
        </authorList>
    </citation>
    <scope>NUCLEOTIDE SEQUENCE [LARGE SCALE GENOMIC DNA]</scope>
    <source>
        <strain evidence="2 3">BS15</strain>
    </source>
</reference>
<gene>
    <name evidence="2" type="ORF">Rhopal_005790-T1</name>
</gene>
<evidence type="ECO:0000313" key="2">
    <source>
        <dbReference type="EMBL" id="GJN92752.1"/>
    </source>
</evidence>
<dbReference type="AlphaFoldDB" id="A0AAV5GUN0"/>
<dbReference type="Proteomes" id="UP001342314">
    <property type="component" value="Unassembled WGS sequence"/>
</dbReference>
<dbReference type="InterPro" id="IPR039258">
    <property type="entry name" value="ZNF511"/>
</dbReference>
<comment type="caution">
    <text evidence="2">The sequence shown here is derived from an EMBL/GenBank/DDBJ whole genome shotgun (WGS) entry which is preliminary data.</text>
</comment>
<sequence length="263" mass="28471">MDTSKRARSSSESSAESAPPSPVLKAFRSSTSSGTTWTCSLPPSCHQNPQAFATSSALDAHHRTFHAFTCSAPPPTFDFAVAKGEQKLAQAYGPGQEPHEAVCGRVFPDERMLALHLTECHDELAQLRRERGEKIPTCSQLFLTPKGRRLHLVEKHAYPAQYFFGVTIWGIQEVLKKGGGMVRREWKPREGQTGWKGDRAGSDDSFGSPPSPAPAQLPELLPEPGPVPASSADVDDLAAALSGTSISLIPRSVRLARKNQMTS</sequence>
<evidence type="ECO:0000256" key="1">
    <source>
        <dbReference type="SAM" id="MobiDB-lite"/>
    </source>
</evidence>
<protein>
    <recommendedName>
        <fullName evidence="4">C2H2-type domain-containing protein</fullName>
    </recommendedName>
</protein>
<name>A0AAV5GUN0_9BASI</name>
<feature type="region of interest" description="Disordered" evidence="1">
    <location>
        <begin position="1"/>
        <end position="29"/>
    </location>
</feature>
<feature type="compositionally biased region" description="Pro residues" evidence="1">
    <location>
        <begin position="209"/>
        <end position="227"/>
    </location>
</feature>
<dbReference type="PANTHER" id="PTHR21354:SF0">
    <property type="entry name" value="ZINC FINGER PROTEIN 511"/>
    <property type="match status" value="1"/>
</dbReference>
<feature type="region of interest" description="Disordered" evidence="1">
    <location>
        <begin position="185"/>
        <end position="233"/>
    </location>
</feature>
<dbReference type="EMBL" id="BQKY01000012">
    <property type="protein sequence ID" value="GJN92752.1"/>
    <property type="molecule type" value="Genomic_DNA"/>
</dbReference>
<proteinExistence type="predicted"/>
<evidence type="ECO:0000313" key="3">
    <source>
        <dbReference type="Proteomes" id="UP001342314"/>
    </source>
</evidence>
<organism evidence="2 3">
    <name type="scientific">Rhodotorula paludigena</name>
    <dbReference type="NCBI Taxonomy" id="86838"/>
    <lineage>
        <taxon>Eukaryota</taxon>
        <taxon>Fungi</taxon>
        <taxon>Dikarya</taxon>
        <taxon>Basidiomycota</taxon>
        <taxon>Pucciniomycotina</taxon>
        <taxon>Microbotryomycetes</taxon>
        <taxon>Sporidiobolales</taxon>
        <taxon>Sporidiobolaceae</taxon>
        <taxon>Rhodotorula</taxon>
    </lineage>
</organism>